<protein>
    <submittedName>
        <fullName evidence="1">Uncharacterized protein</fullName>
    </submittedName>
</protein>
<dbReference type="AlphaFoldDB" id="A0A0A9HFZ6"/>
<proteinExistence type="predicted"/>
<accession>A0A0A9HFZ6</accession>
<dbReference type="EMBL" id="GBRH01163162">
    <property type="protein sequence ID" value="JAE34734.1"/>
    <property type="molecule type" value="Transcribed_RNA"/>
</dbReference>
<evidence type="ECO:0000313" key="1">
    <source>
        <dbReference type="EMBL" id="JAE34734.1"/>
    </source>
</evidence>
<reference evidence="1" key="2">
    <citation type="journal article" date="2015" name="Data Brief">
        <title>Shoot transcriptome of the giant reed, Arundo donax.</title>
        <authorList>
            <person name="Barrero R.A."/>
            <person name="Guerrero F.D."/>
            <person name="Moolhuijzen P."/>
            <person name="Goolsby J.A."/>
            <person name="Tidwell J."/>
            <person name="Bellgard S.E."/>
            <person name="Bellgard M.I."/>
        </authorList>
    </citation>
    <scope>NUCLEOTIDE SEQUENCE</scope>
    <source>
        <tissue evidence="1">Shoot tissue taken approximately 20 cm above the soil surface</tissue>
    </source>
</reference>
<sequence length="66" mass="6984">MLLCSGSLHGSVTLLATPSTAASVAKSIYWSVPQCLSIRDHRGTNRFTEESSLFLDLTSSTGRAGP</sequence>
<name>A0A0A9HFZ6_ARUDO</name>
<reference evidence="1" key="1">
    <citation type="submission" date="2014-09" db="EMBL/GenBank/DDBJ databases">
        <authorList>
            <person name="Magalhaes I.L.F."/>
            <person name="Oliveira U."/>
            <person name="Santos F.R."/>
            <person name="Vidigal T.H.D.A."/>
            <person name="Brescovit A.D."/>
            <person name="Santos A.J."/>
        </authorList>
    </citation>
    <scope>NUCLEOTIDE SEQUENCE</scope>
    <source>
        <tissue evidence="1">Shoot tissue taken approximately 20 cm above the soil surface</tissue>
    </source>
</reference>
<organism evidence="1">
    <name type="scientific">Arundo donax</name>
    <name type="common">Giant reed</name>
    <name type="synonym">Donax arundinaceus</name>
    <dbReference type="NCBI Taxonomy" id="35708"/>
    <lineage>
        <taxon>Eukaryota</taxon>
        <taxon>Viridiplantae</taxon>
        <taxon>Streptophyta</taxon>
        <taxon>Embryophyta</taxon>
        <taxon>Tracheophyta</taxon>
        <taxon>Spermatophyta</taxon>
        <taxon>Magnoliopsida</taxon>
        <taxon>Liliopsida</taxon>
        <taxon>Poales</taxon>
        <taxon>Poaceae</taxon>
        <taxon>PACMAD clade</taxon>
        <taxon>Arundinoideae</taxon>
        <taxon>Arundineae</taxon>
        <taxon>Arundo</taxon>
    </lineage>
</organism>